<dbReference type="AlphaFoldDB" id="A0A974NLS2"/>
<evidence type="ECO:0000256" key="3">
    <source>
        <dbReference type="RuleBase" id="RU000363"/>
    </source>
</evidence>
<keyword evidence="2" id="KW-0560">Oxidoreductase</keyword>
<dbReference type="InterPro" id="IPR020904">
    <property type="entry name" value="Sc_DH/Rdtase_CS"/>
</dbReference>
<dbReference type="PRINTS" id="PR00081">
    <property type="entry name" value="GDHRDH"/>
</dbReference>
<dbReference type="PANTHER" id="PTHR44196">
    <property type="entry name" value="DEHYDROGENASE/REDUCTASE SDR FAMILY MEMBER 7B"/>
    <property type="match status" value="1"/>
</dbReference>
<proteinExistence type="inferred from homology"/>
<sequence>MGNLQDKCVVITGASGGIGMEIARRAAARGANVVLLARSLEKLEQLKQELSTQYTQQDFYAYKLDVGKPKDIEVVFTKIFQDAGKVDVLVNNAGFGTFKQAVDTEIQEAEAMFNVNVIGLMACTKMVLPSMLQRNQGHIINIASQAGKMATPKSSLYSATKFAVLGYSNALRMEMMDTNIHVTTVNPGPIETNFFEIADETGSYVKNIAKFMLKPGDVAEIIVAAMLTSKREINLPGYMNAASKFYNLFPRTAETLGKGAFFKK</sequence>
<dbReference type="InterPro" id="IPR002347">
    <property type="entry name" value="SDR_fam"/>
</dbReference>
<evidence type="ECO:0000256" key="1">
    <source>
        <dbReference type="ARBA" id="ARBA00006484"/>
    </source>
</evidence>
<dbReference type="PRINTS" id="PR00080">
    <property type="entry name" value="SDRFAMILY"/>
</dbReference>
<gene>
    <name evidence="4" type="ORF">I6J18_21170</name>
</gene>
<dbReference type="KEGG" id="ppsr:I6J18_21170"/>
<dbReference type="Proteomes" id="UP000595254">
    <property type="component" value="Chromosome"/>
</dbReference>
<dbReference type="RefSeq" id="WP_201647708.1">
    <property type="nucleotide sequence ID" value="NZ_CP068053.1"/>
</dbReference>
<dbReference type="PIRSF" id="PIRSF000126">
    <property type="entry name" value="11-beta-HSD1"/>
    <property type="match status" value="1"/>
</dbReference>
<dbReference type="InterPro" id="IPR036291">
    <property type="entry name" value="NAD(P)-bd_dom_sf"/>
</dbReference>
<name>A0A974NLS2_PERPY</name>
<evidence type="ECO:0000256" key="2">
    <source>
        <dbReference type="ARBA" id="ARBA00023002"/>
    </source>
</evidence>
<keyword evidence="5" id="KW-1185">Reference proteome</keyword>
<organism evidence="4 5">
    <name type="scientific">Peribacillus psychrosaccharolyticus</name>
    <name type="common">Bacillus psychrosaccharolyticus</name>
    <dbReference type="NCBI Taxonomy" id="1407"/>
    <lineage>
        <taxon>Bacteria</taxon>
        <taxon>Bacillati</taxon>
        <taxon>Bacillota</taxon>
        <taxon>Bacilli</taxon>
        <taxon>Bacillales</taxon>
        <taxon>Bacillaceae</taxon>
        <taxon>Peribacillus</taxon>
    </lineage>
</organism>
<comment type="similarity">
    <text evidence="1 3">Belongs to the short-chain dehydrogenases/reductases (SDR) family.</text>
</comment>
<dbReference type="PROSITE" id="PS00061">
    <property type="entry name" value="ADH_SHORT"/>
    <property type="match status" value="1"/>
</dbReference>
<dbReference type="SUPFAM" id="SSF51735">
    <property type="entry name" value="NAD(P)-binding Rossmann-fold domains"/>
    <property type="match status" value="1"/>
</dbReference>
<dbReference type="Gene3D" id="3.40.50.720">
    <property type="entry name" value="NAD(P)-binding Rossmann-like Domain"/>
    <property type="match status" value="1"/>
</dbReference>
<evidence type="ECO:0000313" key="5">
    <source>
        <dbReference type="Proteomes" id="UP000595254"/>
    </source>
</evidence>
<dbReference type="FunFam" id="3.40.50.720:FF:000047">
    <property type="entry name" value="NADP-dependent L-serine/L-allo-threonine dehydrogenase"/>
    <property type="match status" value="1"/>
</dbReference>
<accession>A0A974NLS2</accession>
<dbReference type="Pfam" id="PF00106">
    <property type="entry name" value="adh_short"/>
    <property type="match status" value="1"/>
</dbReference>
<dbReference type="EMBL" id="CP068053">
    <property type="protein sequence ID" value="QQT00059.1"/>
    <property type="molecule type" value="Genomic_DNA"/>
</dbReference>
<dbReference type="GO" id="GO:0016020">
    <property type="term" value="C:membrane"/>
    <property type="evidence" value="ECO:0007669"/>
    <property type="project" value="TreeGrafter"/>
</dbReference>
<reference evidence="4 5" key="1">
    <citation type="submission" date="2021-01" db="EMBL/GenBank/DDBJ databases">
        <title>FDA dAtabase for Regulatory Grade micrObial Sequences (FDA-ARGOS): Supporting development and validation of Infectious Disease Dx tests.</title>
        <authorList>
            <person name="Nelson B."/>
            <person name="Plummer A."/>
            <person name="Tallon L."/>
            <person name="Sadzewicz L."/>
            <person name="Zhao X."/>
            <person name="Boylan J."/>
            <person name="Ott S."/>
            <person name="Bowen H."/>
            <person name="Vavikolanu K."/>
            <person name="Mehta A."/>
            <person name="Aluvathingal J."/>
            <person name="Nadendla S."/>
            <person name="Myers T."/>
            <person name="Yan Y."/>
            <person name="Sichtig H."/>
        </authorList>
    </citation>
    <scope>NUCLEOTIDE SEQUENCE [LARGE SCALE GENOMIC DNA]</scope>
    <source>
        <strain evidence="4 5">FDAARGOS_1161</strain>
    </source>
</reference>
<protein>
    <submittedName>
        <fullName evidence="4">SDR family oxidoreductase</fullName>
    </submittedName>
</protein>
<dbReference type="GO" id="GO:0016616">
    <property type="term" value="F:oxidoreductase activity, acting on the CH-OH group of donors, NAD or NADP as acceptor"/>
    <property type="evidence" value="ECO:0007669"/>
    <property type="project" value="UniProtKB-ARBA"/>
</dbReference>
<dbReference type="PANTHER" id="PTHR44196:SF1">
    <property type="entry name" value="DEHYDROGENASE_REDUCTASE SDR FAMILY MEMBER 7B"/>
    <property type="match status" value="1"/>
</dbReference>
<evidence type="ECO:0000313" key="4">
    <source>
        <dbReference type="EMBL" id="QQT00059.1"/>
    </source>
</evidence>